<dbReference type="PANTHER" id="PTHR33693:SF3">
    <property type="entry name" value="TYPE-5 URACIL-DNA GLYCOSYLASE"/>
    <property type="match status" value="1"/>
</dbReference>
<evidence type="ECO:0000256" key="1">
    <source>
        <dbReference type="ARBA" id="ARBA00022485"/>
    </source>
</evidence>
<evidence type="ECO:0000259" key="10">
    <source>
        <dbReference type="SMART" id="SM00986"/>
    </source>
</evidence>
<dbReference type="GO" id="GO:0033958">
    <property type="term" value="F:DNA-deoxyinosine glycosylase activity"/>
    <property type="evidence" value="ECO:0007669"/>
    <property type="project" value="InterPro"/>
</dbReference>
<evidence type="ECO:0000313" key="12">
    <source>
        <dbReference type="Proteomes" id="UP000244152"/>
    </source>
</evidence>
<comment type="similarity">
    <text evidence="8">Belongs to the uracil-DNA glycosylase (UDG) superfamily. Type 5 (UDGb) family.</text>
</comment>
<dbReference type="SUPFAM" id="SSF52141">
    <property type="entry name" value="Uracil-DNA glycosylase-like"/>
    <property type="match status" value="1"/>
</dbReference>
<name>A0A2T5I5T6_9PROT</name>
<sequence length="251" mass="27348">MNQEARILLQKTDDNSAPVEFSADCRRCPRLAGFLDEVKARHPDYHARPVPAFGDPRPRLLIIGLAPGMHGANRTGRPFTGDFAGVLLYGTLFKFGFANHEGSASINDNLELMQCRITNAVKCLPPENKPEASEIRQCNRYLAHEISAFAEGGGSALLALGAVAHQAVLMGLGLKPKSHAFRHGAVHVLAGNCGPDDSKRNGLTLYDSYHCSRYNTQTHRLTTEMFEGVFAKIRSDLALQQAQASQPKPGD</sequence>
<dbReference type="Pfam" id="PF03167">
    <property type="entry name" value="UDG"/>
    <property type="match status" value="1"/>
</dbReference>
<evidence type="ECO:0000313" key="11">
    <source>
        <dbReference type="EMBL" id="PTQ79195.1"/>
    </source>
</evidence>
<dbReference type="AlphaFoldDB" id="A0A2T5I5T6"/>
<comment type="caution">
    <text evidence="11">The sequence shown here is derived from an EMBL/GenBank/DDBJ whole genome shotgun (WGS) entry which is preliminary data.</text>
</comment>
<dbReference type="Gene3D" id="3.40.470.10">
    <property type="entry name" value="Uracil-DNA glycosylase-like domain"/>
    <property type="match status" value="1"/>
</dbReference>
<keyword evidence="2" id="KW-0479">Metal-binding</keyword>
<reference evidence="11 12" key="1">
    <citation type="submission" date="2018-04" db="EMBL/GenBank/DDBJ databases">
        <title>Active sludge and wastewater microbial communities from Klosterneuburg, Austria.</title>
        <authorList>
            <person name="Wagner M."/>
        </authorList>
    </citation>
    <scope>NUCLEOTIDE SEQUENCE [LARGE SCALE GENOMIC DNA]</scope>
    <source>
        <strain evidence="11 12">Nl12</strain>
    </source>
</reference>
<dbReference type="GO" id="GO:0006284">
    <property type="term" value="P:base-excision repair"/>
    <property type="evidence" value="ECO:0007669"/>
    <property type="project" value="InterPro"/>
</dbReference>
<dbReference type="SMART" id="SM00986">
    <property type="entry name" value="UDG"/>
    <property type="match status" value="1"/>
</dbReference>
<evidence type="ECO:0000256" key="4">
    <source>
        <dbReference type="ARBA" id="ARBA00022801"/>
    </source>
</evidence>
<gene>
    <name evidence="11" type="ORF">C8R21_13213</name>
</gene>
<evidence type="ECO:0000256" key="9">
    <source>
        <dbReference type="ARBA" id="ARBA00023887"/>
    </source>
</evidence>
<dbReference type="SMART" id="SM00987">
    <property type="entry name" value="UreE_C"/>
    <property type="match status" value="1"/>
</dbReference>
<proteinExistence type="inferred from homology"/>
<keyword evidence="6" id="KW-0411">Iron-sulfur</keyword>
<dbReference type="InterPro" id="IPR036895">
    <property type="entry name" value="Uracil-DNA_glycosylase-like_sf"/>
</dbReference>
<dbReference type="GO" id="GO:0004844">
    <property type="term" value="F:uracil DNA N-glycosylase activity"/>
    <property type="evidence" value="ECO:0007669"/>
    <property type="project" value="InterPro"/>
</dbReference>
<dbReference type="InterPro" id="IPR044147">
    <property type="entry name" value="UdgB-like"/>
</dbReference>
<keyword evidence="4" id="KW-0378">Hydrolase</keyword>
<keyword evidence="7" id="KW-0234">DNA repair</keyword>
<dbReference type="PANTHER" id="PTHR33693">
    <property type="entry name" value="TYPE-5 URACIL-DNA GLYCOSYLASE"/>
    <property type="match status" value="1"/>
</dbReference>
<keyword evidence="1" id="KW-0004">4Fe-4S</keyword>
<dbReference type="GO" id="GO:0046872">
    <property type="term" value="F:metal ion binding"/>
    <property type="evidence" value="ECO:0007669"/>
    <property type="project" value="UniProtKB-KW"/>
</dbReference>
<evidence type="ECO:0000256" key="3">
    <source>
        <dbReference type="ARBA" id="ARBA00022763"/>
    </source>
</evidence>
<accession>A0A2T5I5T6</accession>
<dbReference type="InterPro" id="IPR005122">
    <property type="entry name" value="Uracil-DNA_glycosylase-like"/>
</dbReference>
<protein>
    <recommendedName>
        <fullName evidence="9">Type-5 uracil-DNA glycosylase</fullName>
    </recommendedName>
</protein>
<evidence type="ECO:0000256" key="6">
    <source>
        <dbReference type="ARBA" id="ARBA00023014"/>
    </source>
</evidence>
<evidence type="ECO:0000256" key="5">
    <source>
        <dbReference type="ARBA" id="ARBA00023004"/>
    </source>
</evidence>
<keyword evidence="3" id="KW-0227">DNA damage</keyword>
<dbReference type="GO" id="GO:0051539">
    <property type="term" value="F:4 iron, 4 sulfur cluster binding"/>
    <property type="evidence" value="ECO:0007669"/>
    <property type="project" value="UniProtKB-KW"/>
</dbReference>
<dbReference type="Proteomes" id="UP000244152">
    <property type="component" value="Unassembled WGS sequence"/>
</dbReference>
<evidence type="ECO:0000256" key="2">
    <source>
        <dbReference type="ARBA" id="ARBA00022723"/>
    </source>
</evidence>
<dbReference type="InterPro" id="IPR051536">
    <property type="entry name" value="UDG_Type-4/5"/>
</dbReference>
<dbReference type="RefSeq" id="WP_107763142.1">
    <property type="nucleotide sequence ID" value="NZ_QAOK01000032.1"/>
</dbReference>
<evidence type="ECO:0000256" key="7">
    <source>
        <dbReference type="ARBA" id="ARBA00023204"/>
    </source>
</evidence>
<dbReference type="EMBL" id="QAOK01000032">
    <property type="protein sequence ID" value="PTQ79195.1"/>
    <property type="molecule type" value="Genomic_DNA"/>
</dbReference>
<evidence type="ECO:0000256" key="8">
    <source>
        <dbReference type="ARBA" id="ARBA00023779"/>
    </source>
</evidence>
<keyword evidence="5" id="KW-0408">Iron</keyword>
<dbReference type="CDD" id="cd10031">
    <property type="entry name" value="UDG-F5_TTUDGB_like"/>
    <property type="match status" value="1"/>
</dbReference>
<organism evidence="11 12">
    <name type="scientific">Nitrosospira multiformis</name>
    <dbReference type="NCBI Taxonomy" id="1231"/>
    <lineage>
        <taxon>Bacteria</taxon>
        <taxon>Pseudomonadati</taxon>
        <taxon>Pseudomonadota</taxon>
        <taxon>Betaproteobacteria</taxon>
        <taxon>Nitrosomonadales</taxon>
        <taxon>Nitrosomonadaceae</taxon>
        <taxon>Nitrosospira</taxon>
    </lineage>
</organism>
<feature type="domain" description="Uracil-DNA glycosylase-like" evidence="10">
    <location>
        <begin position="51"/>
        <end position="230"/>
    </location>
</feature>